<proteinExistence type="predicted"/>
<accession>A0A8J6P382</accession>
<organism evidence="2 3">
    <name type="scientific">Candidatus Desulfatibia vada</name>
    <dbReference type="NCBI Taxonomy" id="2841696"/>
    <lineage>
        <taxon>Bacteria</taxon>
        <taxon>Pseudomonadati</taxon>
        <taxon>Thermodesulfobacteriota</taxon>
        <taxon>Desulfobacteria</taxon>
        <taxon>Desulfobacterales</taxon>
        <taxon>Desulfobacterales incertae sedis</taxon>
        <taxon>Candidatus Desulfatibia</taxon>
    </lineage>
</organism>
<dbReference type="Gene3D" id="1.10.1750.10">
    <property type="match status" value="1"/>
</dbReference>
<dbReference type="InterPro" id="IPR013159">
    <property type="entry name" value="DnaA_C"/>
</dbReference>
<name>A0A8J6P382_9BACT</name>
<feature type="domain" description="Chromosomal replication initiator DnaA C-terminal" evidence="1">
    <location>
        <begin position="28"/>
        <end position="96"/>
    </location>
</feature>
<evidence type="ECO:0000313" key="2">
    <source>
        <dbReference type="EMBL" id="MBC8434260.1"/>
    </source>
</evidence>
<dbReference type="GO" id="GO:0005524">
    <property type="term" value="F:ATP binding"/>
    <property type="evidence" value="ECO:0007669"/>
    <property type="project" value="InterPro"/>
</dbReference>
<dbReference type="InterPro" id="IPR010921">
    <property type="entry name" value="Trp_repressor/repl_initiator"/>
</dbReference>
<dbReference type="SMART" id="SM00760">
    <property type="entry name" value="Bac_DnaA_C"/>
    <property type="match status" value="1"/>
</dbReference>
<reference evidence="2 3" key="1">
    <citation type="submission" date="2020-08" db="EMBL/GenBank/DDBJ databases">
        <title>Bridging the membrane lipid divide: bacteria of the FCB group superphylum have the potential to synthesize archaeal ether lipids.</title>
        <authorList>
            <person name="Villanueva L."/>
            <person name="Von Meijenfeldt F.A.B."/>
            <person name="Westbye A.B."/>
            <person name="Yadav S."/>
            <person name="Hopmans E.C."/>
            <person name="Dutilh B.E."/>
            <person name="Sinninghe Damste J.S."/>
        </authorList>
    </citation>
    <scope>NUCLEOTIDE SEQUENCE [LARGE SCALE GENOMIC DNA]</scope>
    <source>
        <strain evidence="2">NIOZ-UU17</strain>
    </source>
</reference>
<dbReference type="SUPFAM" id="SSF48295">
    <property type="entry name" value="TrpR-like"/>
    <property type="match status" value="1"/>
</dbReference>
<dbReference type="AlphaFoldDB" id="A0A8J6P382"/>
<dbReference type="Proteomes" id="UP000605201">
    <property type="component" value="Unassembled WGS sequence"/>
</dbReference>
<dbReference type="EMBL" id="JACNIG010000406">
    <property type="protein sequence ID" value="MBC8434260.1"/>
    <property type="molecule type" value="Genomic_DNA"/>
</dbReference>
<gene>
    <name evidence="2" type="ORF">H8D96_20315</name>
</gene>
<dbReference type="Pfam" id="PF08299">
    <property type="entry name" value="Bac_DnaA_C"/>
    <property type="match status" value="1"/>
</dbReference>
<sequence length="100" mass="10920">MLGGGDFVGEVLQESEKLLEKKYKPKRTIDDLIVEVADNVGISPELICSGSRKRLISDARALLAYLAVEETGHKATDVARILGIKRVSVHHAVKKGKKNP</sequence>
<dbReference type="GO" id="GO:0006270">
    <property type="term" value="P:DNA replication initiation"/>
    <property type="evidence" value="ECO:0007669"/>
    <property type="project" value="InterPro"/>
</dbReference>
<protein>
    <recommendedName>
        <fullName evidence="1">Chromosomal replication initiator DnaA C-terminal domain-containing protein</fullName>
    </recommendedName>
</protein>
<dbReference type="GO" id="GO:0043565">
    <property type="term" value="F:sequence-specific DNA binding"/>
    <property type="evidence" value="ECO:0007669"/>
    <property type="project" value="InterPro"/>
</dbReference>
<evidence type="ECO:0000259" key="1">
    <source>
        <dbReference type="SMART" id="SM00760"/>
    </source>
</evidence>
<evidence type="ECO:0000313" key="3">
    <source>
        <dbReference type="Proteomes" id="UP000605201"/>
    </source>
</evidence>
<dbReference type="GO" id="GO:0006275">
    <property type="term" value="P:regulation of DNA replication"/>
    <property type="evidence" value="ECO:0007669"/>
    <property type="project" value="InterPro"/>
</dbReference>
<comment type="caution">
    <text evidence="2">The sequence shown here is derived from an EMBL/GenBank/DDBJ whole genome shotgun (WGS) entry which is preliminary data.</text>
</comment>